<gene>
    <name evidence="2" type="ORF">BN381_10170</name>
</gene>
<evidence type="ECO:0000256" key="1">
    <source>
        <dbReference type="SAM" id="MobiDB-lite"/>
    </source>
</evidence>
<dbReference type="OrthoDB" id="3538531at2"/>
<dbReference type="AlphaFoldDB" id="R4YVI6"/>
<sequence length="91" mass="9690">MADSELGGDPVQMNDLAGYLAKKAAEIDGNVNDLRAKSRAVMWVGKDADTYRSAQIDGQLRKSSEAATASLRSGEKMLTEQARGQEQASAS</sequence>
<keyword evidence="3" id="KW-1185">Reference proteome</keyword>
<accession>R4YVI6</accession>
<feature type="region of interest" description="Disordered" evidence="1">
    <location>
        <begin position="58"/>
        <end position="91"/>
    </location>
</feature>
<name>R4YVI6_9ACTN</name>
<proteinExistence type="predicted"/>
<evidence type="ECO:0000313" key="2">
    <source>
        <dbReference type="EMBL" id="CCM61939.1"/>
    </source>
</evidence>
<comment type="caution">
    <text evidence="2">The sequence shown here is derived from an EMBL/GenBank/DDBJ whole genome shotgun (WGS) entry which is preliminary data.</text>
</comment>
<evidence type="ECO:0000313" key="3">
    <source>
        <dbReference type="Proteomes" id="UP000018291"/>
    </source>
</evidence>
<dbReference type="Proteomes" id="UP000018291">
    <property type="component" value="Unassembled WGS sequence"/>
</dbReference>
<organism evidence="2 3">
    <name type="scientific">Candidatus Neomicrothrix parvicella RN1</name>
    <dbReference type="NCBI Taxonomy" id="1229780"/>
    <lineage>
        <taxon>Bacteria</taxon>
        <taxon>Bacillati</taxon>
        <taxon>Actinomycetota</taxon>
        <taxon>Acidimicrobiia</taxon>
        <taxon>Acidimicrobiales</taxon>
        <taxon>Microthrixaceae</taxon>
        <taxon>Candidatus Neomicrothrix</taxon>
    </lineage>
</organism>
<reference evidence="2 3" key="1">
    <citation type="journal article" date="2013" name="ISME J.">
        <title>Metabolic model for the filamentous 'Candidatus Microthrix parvicella' based on genomic and metagenomic analyses.</title>
        <authorList>
            <person name="Jon McIlroy S."/>
            <person name="Kristiansen R."/>
            <person name="Albertsen M."/>
            <person name="Michael Karst S."/>
            <person name="Rossetti S."/>
            <person name="Lund Nielsen J."/>
            <person name="Tandoi V."/>
            <person name="James Seviour R."/>
            <person name="Nielsen P.H."/>
        </authorList>
    </citation>
    <scope>NUCLEOTIDE SEQUENCE [LARGE SCALE GENOMIC DNA]</scope>
    <source>
        <strain evidence="2 3">RN1</strain>
    </source>
</reference>
<dbReference type="EMBL" id="CANL01000001">
    <property type="protein sequence ID" value="CCM61939.1"/>
    <property type="molecule type" value="Genomic_DNA"/>
</dbReference>
<feature type="compositionally biased region" description="Polar residues" evidence="1">
    <location>
        <begin position="82"/>
        <end position="91"/>
    </location>
</feature>
<dbReference type="RefSeq" id="WP_012222845.1">
    <property type="nucleotide sequence ID" value="NZ_HG422565.1"/>
</dbReference>
<dbReference type="HOGENOM" id="CLU_2421499_0_0_11"/>
<protein>
    <submittedName>
        <fullName evidence="2">Uncharacterized protein</fullName>
    </submittedName>
</protein>